<evidence type="ECO:0000256" key="10">
    <source>
        <dbReference type="ARBA" id="ARBA00022777"/>
    </source>
</evidence>
<dbReference type="EC" id="2.1.1.80" evidence="17"/>
<comment type="catalytic activity">
    <reaction evidence="1">
        <text>ATP + protein L-histidine = ADP + protein N-phospho-L-histidine.</text>
        <dbReference type="EC" id="2.7.13.3"/>
    </reaction>
</comment>
<keyword evidence="12" id="KW-0145">Chemotaxis</keyword>
<dbReference type="GO" id="GO:0000156">
    <property type="term" value="F:phosphorelay response regulator activity"/>
    <property type="evidence" value="ECO:0007669"/>
    <property type="project" value="InterPro"/>
</dbReference>
<dbReference type="InterPro" id="IPR036804">
    <property type="entry name" value="CheR_N_sf"/>
</dbReference>
<dbReference type="AlphaFoldDB" id="A0A839YYZ7"/>
<protein>
    <submittedName>
        <fullName evidence="17">Two-component system CheB/CheR fusion protein</fullName>
        <ecNumber evidence="17">2.1.1.80</ecNumber>
        <ecNumber evidence="17">3.1.1.61</ecNumber>
    </submittedName>
</protein>
<dbReference type="Proteomes" id="UP000578569">
    <property type="component" value="Unassembled WGS sequence"/>
</dbReference>
<evidence type="ECO:0000256" key="7">
    <source>
        <dbReference type="ARBA" id="ARBA00022679"/>
    </source>
</evidence>
<gene>
    <name evidence="17" type="ORF">FHS50_000020</name>
</gene>
<dbReference type="GO" id="GO:0005524">
    <property type="term" value="F:ATP binding"/>
    <property type="evidence" value="ECO:0007669"/>
    <property type="project" value="UniProtKB-KW"/>
</dbReference>
<dbReference type="InterPro" id="IPR035965">
    <property type="entry name" value="PAS-like_dom_sf"/>
</dbReference>
<keyword evidence="5" id="KW-0285">Flavoprotein</keyword>
<evidence type="ECO:0000259" key="14">
    <source>
        <dbReference type="PROSITE" id="PS50113"/>
    </source>
</evidence>
<feature type="domain" description="PAC" evidence="14">
    <location>
        <begin position="783"/>
        <end position="833"/>
    </location>
</feature>
<keyword evidence="10" id="KW-0418">Kinase</keyword>
<dbReference type="InterPro" id="IPR011102">
    <property type="entry name" value="Sig_transdc_His_kinase_HWE"/>
</dbReference>
<keyword evidence="12 17" id="KW-0378">Hydrolase</keyword>
<dbReference type="Pfam" id="PF13596">
    <property type="entry name" value="PAS_10"/>
    <property type="match status" value="1"/>
</dbReference>
<evidence type="ECO:0000259" key="16">
    <source>
        <dbReference type="PROSITE" id="PS50123"/>
    </source>
</evidence>
<evidence type="ECO:0000313" key="17">
    <source>
        <dbReference type="EMBL" id="MBB3762997.1"/>
    </source>
</evidence>
<feature type="active site" evidence="12">
    <location>
        <position position="55"/>
    </location>
</feature>
<evidence type="ECO:0000256" key="3">
    <source>
        <dbReference type="ARBA" id="ARBA00022553"/>
    </source>
</evidence>
<dbReference type="EC" id="3.1.1.61" evidence="17"/>
<dbReference type="InterPro" id="IPR035909">
    <property type="entry name" value="CheB_C"/>
</dbReference>
<dbReference type="Pfam" id="PF07536">
    <property type="entry name" value="HWE_HK"/>
    <property type="match status" value="1"/>
</dbReference>
<dbReference type="InterPro" id="IPR029063">
    <property type="entry name" value="SAM-dependent_MTases_sf"/>
</dbReference>
<keyword evidence="11" id="KW-0067">ATP-binding</keyword>
<dbReference type="PRINTS" id="PR00996">
    <property type="entry name" value="CHERMTFRASE"/>
</dbReference>
<dbReference type="CDD" id="cd00130">
    <property type="entry name" value="PAS"/>
    <property type="match status" value="1"/>
</dbReference>
<feature type="active site" evidence="12">
    <location>
        <position position="147"/>
    </location>
</feature>
<evidence type="ECO:0000256" key="4">
    <source>
        <dbReference type="ARBA" id="ARBA00022603"/>
    </source>
</evidence>
<keyword evidence="6" id="KW-0288">FMN</keyword>
<sequence length="1156" mass="128826">MATMDASLSDTMADKPTHTVPIVGVGASAGGLEALREMFGAANEETGIAFVIVQHLDPHHESMMAQLLARETRLEVHQAEGGETPRADHVYIIPPGHGLAMKDGKLELTEFSRPRGMRRPIDDFFESLANDHEHLAACVILSGTGADGSLGLRTIKEKGGLAVAQEPTSARYDGMPQSAVGTGLVDFVREPSEILETLVRYFHRRASHVRELEDSASVSAHLQDICSTLRDVVAHDFSGYKQSTLERRIQRRMQVLGLDHAGAYLDRLRRDHGECDALFRDLLINVTRFFRDREHFDQLRFEVIEPLIDNLDEAEELRIWVAGCSSGEEAYSLAMMVADACDERGVSPLVQIFATDIDEKMLNIAREGRYPPAATADMDERLAEKYLQGHGDHYSVIPRIRDMVRFSNHSVIKDAPFSRLHLVTCRNLLIYFGERLQQSVLPLFHYAIQEGGYLMLGPSETIGRHDNLFEPVDLKARIYRRCPGRGTYPTELHAASHQSLKRQAIARRTAMKAINAEDDNALKRLIERYGPAALVLGPDGAVNGSYGRLARYFEFPTTAHGPASAAGLARPGLREVLLPLLRQAQEDRSRVVARDVEVRSEFGSQRVNVIADPLPDGQTLLVLREIEAFHPEADDDLAELGPNDGEVQILEDELRLARHRLRSTVEELETVNEELKSSNEEMMSMNEELQSTNEELTTVNDELKSKVDQLTVANSDLKNFFESTRLAVVVLDKDLTIRSFTEAASEIFPLKTSDKGRSLEEMTSKFGNRRYLEDARAVIAGREHVERQFVTDDGATYLFRALPYTAAGGDISGATLVFTDVSEMTQLEAELARERERLSLALKVAGIGVWEYLADDDCVRFDDTMAGMYRLDGAGSYPFQEILDRVHPEDHSRFQNDLRRAISNEKDDYDITFRLLNPDGSEISLRSLGRLVTGSKPARLIGVSFDVTADAREDAMRELLLREMNHRVKNLFAIIGGMVSLAARHADTKDMMAQTLRSRIAALGRAHSLTNSGDDQDFGDIQALVGAALEPYADHEGMTIEGPSIAIRTEAISSLALLLHEWATNSVKYGALGDPDATMKIDWCEDDGGGIRLHWTEELSRERNSEEREGFGSTLVAASARQLGAVVEQQRDERGYRLTLILPKSCRMISDKRYSS</sequence>
<feature type="active site" evidence="12">
    <location>
        <position position="28"/>
    </location>
</feature>
<dbReference type="GO" id="GO:0008984">
    <property type="term" value="F:protein-glutamate methylesterase activity"/>
    <property type="evidence" value="ECO:0007669"/>
    <property type="project" value="UniProtKB-EC"/>
</dbReference>
<dbReference type="InterPro" id="IPR050903">
    <property type="entry name" value="Bact_Chemotaxis_MeTrfase"/>
</dbReference>
<dbReference type="InterPro" id="IPR000014">
    <property type="entry name" value="PAS"/>
</dbReference>
<dbReference type="SUPFAM" id="SSF53335">
    <property type="entry name" value="S-adenosyl-L-methionine-dependent methyltransferases"/>
    <property type="match status" value="1"/>
</dbReference>
<dbReference type="SMART" id="SM00138">
    <property type="entry name" value="MeTrc"/>
    <property type="match status" value="1"/>
</dbReference>
<dbReference type="EMBL" id="JACICF010000001">
    <property type="protein sequence ID" value="MBB3762997.1"/>
    <property type="molecule type" value="Genomic_DNA"/>
</dbReference>
<evidence type="ECO:0000256" key="13">
    <source>
        <dbReference type="SAM" id="Coils"/>
    </source>
</evidence>
<evidence type="ECO:0000256" key="6">
    <source>
        <dbReference type="ARBA" id="ARBA00022643"/>
    </source>
</evidence>
<dbReference type="Pfam" id="PF08447">
    <property type="entry name" value="PAS_3"/>
    <property type="match status" value="1"/>
</dbReference>
<feature type="coiled-coil region" evidence="13">
    <location>
        <begin position="647"/>
        <end position="713"/>
    </location>
</feature>
<dbReference type="InterPro" id="IPR013655">
    <property type="entry name" value="PAS_fold_3"/>
</dbReference>
<dbReference type="GO" id="GO:0004673">
    <property type="term" value="F:protein histidine kinase activity"/>
    <property type="evidence" value="ECO:0007669"/>
    <property type="project" value="UniProtKB-EC"/>
</dbReference>
<dbReference type="SUPFAM" id="SSF52738">
    <property type="entry name" value="Methylesterase CheB, C-terminal domain"/>
    <property type="match status" value="1"/>
</dbReference>
<reference evidence="17 18" key="1">
    <citation type="submission" date="2020-08" db="EMBL/GenBank/DDBJ databases">
        <title>Genomic Encyclopedia of Type Strains, Phase IV (KMG-IV): sequencing the most valuable type-strain genomes for metagenomic binning, comparative biology and taxonomic classification.</title>
        <authorList>
            <person name="Goeker M."/>
        </authorList>
    </citation>
    <scope>NUCLEOTIDE SEQUENCE [LARGE SCALE GENOMIC DNA]</scope>
    <source>
        <strain evidence="17 18">DSM 24194</strain>
    </source>
</reference>
<comment type="caution">
    <text evidence="17">The sequence shown here is derived from an EMBL/GenBank/DDBJ whole genome shotgun (WGS) entry which is preliminary data.</text>
</comment>
<feature type="domain" description="CheB-type methylesterase" evidence="15">
    <location>
        <begin position="16"/>
        <end position="205"/>
    </location>
</feature>
<dbReference type="RefSeq" id="WP_246332887.1">
    <property type="nucleotide sequence ID" value="NZ_JACICF010000001.1"/>
</dbReference>
<dbReference type="GO" id="GO:0006935">
    <property type="term" value="P:chemotaxis"/>
    <property type="evidence" value="ECO:0007669"/>
    <property type="project" value="UniProtKB-UniRule"/>
</dbReference>
<evidence type="ECO:0000256" key="5">
    <source>
        <dbReference type="ARBA" id="ARBA00022630"/>
    </source>
</evidence>
<dbReference type="GO" id="GO:0032259">
    <property type="term" value="P:methylation"/>
    <property type="evidence" value="ECO:0007669"/>
    <property type="project" value="UniProtKB-KW"/>
</dbReference>
<dbReference type="Gene3D" id="3.30.450.20">
    <property type="entry name" value="PAS domain"/>
    <property type="match status" value="2"/>
</dbReference>
<comment type="catalytic activity">
    <reaction evidence="2">
        <text>L-glutamyl-[protein] + S-adenosyl-L-methionine = [protein]-L-glutamate 5-O-methyl ester + S-adenosyl-L-homocysteine</text>
        <dbReference type="Rhea" id="RHEA:24452"/>
        <dbReference type="Rhea" id="RHEA-COMP:10208"/>
        <dbReference type="Rhea" id="RHEA-COMP:10311"/>
        <dbReference type="ChEBI" id="CHEBI:29973"/>
        <dbReference type="ChEBI" id="CHEBI:57856"/>
        <dbReference type="ChEBI" id="CHEBI:59789"/>
        <dbReference type="ChEBI" id="CHEBI:82795"/>
        <dbReference type="EC" id="2.1.1.80"/>
    </reaction>
</comment>
<keyword evidence="3" id="KW-0597">Phosphoprotein</keyword>
<evidence type="ECO:0000256" key="9">
    <source>
        <dbReference type="ARBA" id="ARBA00022741"/>
    </source>
</evidence>
<dbReference type="InterPro" id="IPR022641">
    <property type="entry name" value="CheR_N"/>
</dbReference>
<keyword evidence="8" id="KW-0949">S-adenosyl-L-methionine</keyword>
<dbReference type="InterPro" id="IPR036890">
    <property type="entry name" value="HATPase_C_sf"/>
</dbReference>
<dbReference type="InterPro" id="IPR000780">
    <property type="entry name" value="CheR_MeTrfase"/>
</dbReference>
<dbReference type="CDD" id="cd16434">
    <property type="entry name" value="CheB-CheR_fusion"/>
    <property type="match status" value="1"/>
</dbReference>
<evidence type="ECO:0000259" key="15">
    <source>
        <dbReference type="PROSITE" id="PS50122"/>
    </source>
</evidence>
<dbReference type="InterPro" id="IPR022642">
    <property type="entry name" value="CheR_C"/>
</dbReference>
<dbReference type="SUPFAM" id="SSF47757">
    <property type="entry name" value="Chemotaxis receptor methyltransferase CheR, N-terminal domain"/>
    <property type="match status" value="1"/>
</dbReference>
<dbReference type="GO" id="GO:0008983">
    <property type="term" value="F:protein-glutamate O-methyltransferase activity"/>
    <property type="evidence" value="ECO:0007669"/>
    <property type="project" value="UniProtKB-EC"/>
</dbReference>
<keyword evidence="18" id="KW-1185">Reference proteome</keyword>
<dbReference type="Gene3D" id="3.30.565.10">
    <property type="entry name" value="Histidine kinase-like ATPase, C-terminal domain"/>
    <property type="match status" value="1"/>
</dbReference>
<keyword evidence="7 17" id="KW-0808">Transferase</keyword>
<evidence type="ECO:0000256" key="8">
    <source>
        <dbReference type="ARBA" id="ARBA00022691"/>
    </source>
</evidence>
<keyword evidence="4 17" id="KW-0489">Methyltransferase</keyword>
<dbReference type="Gene3D" id="1.10.155.10">
    <property type="entry name" value="Chemotaxis receptor methyltransferase CheR, N-terminal domain"/>
    <property type="match status" value="1"/>
</dbReference>
<dbReference type="PROSITE" id="PS50123">
    <property type="entry name" value="CHER"/>
    <property type="match status" value="1"/>
</dbReference>
<dbReference type="InterPro" id="IPR000673">
    <property type="entry name" value="Sig_transdc_resp-reg_Me-estase"/>
</dbReference>
<evidence type="ECO:0000313" key="18">
    <source>
        <dbReference type="Proteomes" id="UP000578569"/>
    </source>
</evidence>
<dbReference type="Gene3D" id="3.40.50.150">
    <property type="entry name" value="Vaccinia Virus protein VP39"/>
    <property type="match status" value="1"/>
</dbReference>
<accession>A0A839YYZ7</accession>
<feature type="domain" description="CheR-type methyltransferase" evidence="16">
    <location>
        <begin position="220"/>
        <end position="462"/>
    </location>
</feature>
<evidence type="ECO:0000256" key="2">
    <source>
        <dbReference type="ARBA" id="ARBA00001541"/>
    </source>
</evidence>
<dbReference type="Pfam" id="PF01739">
    <property type="entry name" value="CheR"/>
    <property type="match status" value="1"/>
</dbReference>
<dbReference type="SMART" id="SM00911">
    <property type="entry name" value="HWE_HK"/>
    <property type="match status" value="1"/>
</dbReference>
<dbReference type="Gene3D" id="3.40.50.180">
    <property type="entry name" value="Methylesterase CheB, C-terminal domain"/>
    <property type="match status" value="1"/>
</dbReference>
<name>A0A839YYZ7_9SPHN</name>
<evidence type="ECO:0000256" key="1">
    <source>
        <dbReference type="ARBA" id="ARBA00000085"/>
    </source>
</evidence>
<dbReference type="GO" id="GO:0005737">
    <property type="term" value="C:cytoplasm"/>
    <property type="evidence" value="ECO:0007669"/>
    <property type="project" value="InterPro"/>
</dbReference>
<dbReference type="InterPro" id="IPR000700">
    <property type="entry name" value="PAS-assoc_C"/>
</dbReference>
<dbReference type="PANTHER" id="PTHR24422:SF27">
    <property type="entry name" value="PROTEIN-GLUTAMATE O-METHYLTRANSFERASE"/>
    <property type="match status" value="1"/>
</dbReference>
<organism evidence="17 18">
    <name type="scientific">Sphingomicrobium lutaoense</name>
    <dbReference type="NCBI Taxonomy" id="515949"/>
    <lineage>
        <taxon>Bacteria</taxon>
        <taxon>Pseudomonadati</taxon>
        <taxon>Pseudomonadota</taxon>
        <taxon>Alphaproteobacteria</taxon>
        <taxon>Sphingomonadales</taxon>
        <taxon>Sphingomonadaceae</taxon>
        <taxon>Sphingomicrobium</taxon>
    </lineage>
</organism>
<proteinExistence type="predicted"/>
<evidence type="ECO:0000256" key="12">
    <source>
        <dbReference type="PROSITE-ProRule" id="PRU00050"/>
    </source>
</evidence>
<dbReference type="PANTHER" id="PTHR24422">
    <property type="entry name" value="CHEMOTAXIS PROTEIN METHYLTRANSFERASE"/>
    <property type="match status" value="1"/>
</dbReference>
<dbReference type="PROSITE" id="PS50113">
    <property type="entry name" value="PAC"/>
    <property type="match status" value="1"/>
</dbReference>
<dbReference type="SUPFAM" id="SSF55785">
    <property type="entry name" value="PYP-like sensor domain (PAS domain)"/>
    <property type="match status" value="2"/>
</dbReference>
<evidence type="ECO:0000256" key="11">
    <source>
        <dbReference type="ARBA" id="ARBA00022840"/>
    </source>
</evidence>
<dbReference type="PROSITE" id="PS50122">
    <property type="entry name" value="CHEB"/>
    <property type="match status" value="1"/>
</dbReference>
<dbReference type="Pfam" id="PF03705">
    <property type="entry name" value="CheR_N"/>
    <property type="match status" value="1"/>
</dbReference>
<keyword evidence="13" id="KW-0175">Coiled coil</keyword>
<dbReference type="Pfam" id="PF01339">
    <property type="entry name" value="CheB_methylest"/>
    <property type="match status" value="1"/>
</dbReference>
<keyword evidence="9" id="KW-0547">Nucleotide-binding</keyword>